<evidence type="ECO:0000313" key="7">
    <source>
        <dbReference type="Proteomes" id="UP001367771"/>
    </source>
</evidence>
<feature type="domain" description="HTH lysR-type" evidence="5">
    <location>
        <begin position="2"/>
        <end position="59"/>
    </location>
</feature>
<dbReference type="Gene3D" id="1.10.10.10">
    <property type="entry name" value="Winged helix-like DNA-binding domain superfamily/Winged helix DNA-binding domain"/>
    <property type="match status" value="1"/>
</dbReference>
<dbReference type="InterPro" id="IPR000847">
    <property type="entry name" value="LysR_HTH_N"/>
</dbReference>
<dbReference type="Proteomes" id="UP001367771">
    <property type="component" value="Unassembled WGS sequence"/>
</dbReference>
<dbReference type="InterPro" id="IPR036388">
    <property type="entry name" value="WH-like_DNA-bd_sf"/>
</dbReference>
<dbReference type="InterPro" id="IPR036390">
    <property type="entry name" value="WH_DNA-bd_sf"/>
</dbReference>
<dbReference type="PANTHER" id="PTHR30579:SF7">
    <property type="entry name" value="HTH-TYPE TRANSCRIPTIONAL REGULATOR LRHA-RELATED"/>
    <property type="match status" value="1"/>
</dbReference>
<evidence type="ECO:0000313" key="6">
    <source>
        <dbReference type="EMBL" id="MEI5685468.1"/>
    </source>
</evidence>
<dbReference type="SUPFAM" id="SSF53850">
    <property type="entry name" value="Periplasmic binding protein-like II"/>
    <property type="match status" value="1"/>
</dbReference>
<evidence type="ECO:0000256" key="1">
    <source>
        <dbReference type="ARBA" id="ARBA00009437"/>
    </source>
</evidence>
<dbReference type="PROSITE" id="PS50931">
    <property type="entry name" value="HTH_LYSR"/>
    <property type="match status" value="1"/>
</dbReference>
<evidence type="ECO:0000259" key="5">
    <source>
        <dbReference type="PROSITE" id="PS50931"/>
    </source>
</evidence>
<dbReference type="InterPro" id="IPR005119">
    <property type="entry name" value="LysR_subst-bd"/>
</dbReference>
<sequence>MLDPVLLRSFLTVTDTGSFTQAAATLHLTQSAVSAHLRRLEADVGHRLFDRTTRTVVPTAAGRQLAGYARSILALTAEARLSLDARRHLRGRIRVGASEGMAKGPLIECLRRFGTSHDGVEVALQIGLMGDLLDLVDQGGLDVVLGSRCGSDPRGEALWSEPLVWAAAAHVDATQPILSLAVYPDACPYRAAAIEALARADRRWRIACQSPSGEGLLMAVAAGLGIMPMTRSACRAADLREVDGLPALPPAQFVLVNRGATPAATAIADDIRRCMTNHVVSNR</sequence>
<evidence type="ECO:0000256" key="4">
    <source>
        <dbReference type="ARBA" id="ARBA00023163"/>
    </source>
</evidence>
<protein>
    <submittedName>
        <fullName evidence="6">LysR family transcriptional regulator</fullName>
    </submittedName>
</protein>
<comment type="similarity">
    <text evidence="1">Belongs to the LysR transcriptional regulatory family.</text>
</comment>
<name>A0ABU8GX45_9SPHN</name>
<dbReference type="Gene3D" id="3.40.190.10">
    <property type="entry name" value="Periplasmic binding protein-like II"/>
    <property type="match status" value="2"/>
</dbReference>
<comment type="caution">
    <text evidence="6">The sequence shown here is derived from an EMBL/GenBank/DDBJ whole genome shotgun (WGS) entry which is preliminary data.</text>
</comment>
<dbReference type="EMBL" id="JBBBDM010000001">
    <property type="protein sequence ID" value="MEI5685468.1"/>
    <property type="molecule type" value="Genomic_DNA"/>
</dbReference>
<dbReference type="InterPro" id="IPR050176">
    <property type="entry name" value="LTTR"/>
</dbReference>
<proteinExistence type="inferred from homology"/>
<organism evidence="6 7">
    <name type="scientific">Sphingomonas kyungheensis</name>
    <dbReference type="NCBI Taxonomy" id="1069987"/>
    <lineage>
        <taxon>Bacteria</taxon>
        <taxon>Pseudomonadati</taxon>
        <taxon>Pseudomonadota</taxon>
        <taxon>Alphaproteobacteria</taxon>
        <taxon>Sphingomonadales</taxon>
        <taxon>Sphingomonadaceae</taxon>
        <taxon>Sphingomonas</taxon>
    </lineage>
</organism>
<dbReference type="RefSeq" id="WP_037535181.1">
    <property type="nucleotide sequence ID" value="NZ_JBBBDM010000001.1"/>
</dbReference>
<accession>A0ABU8GX45</accession>
<keyword evidence="4" id="KW-0804">Transcription</keyword>
<keyword evidence="7" id="KW-1185">Reference proteome</keyword>
<evidence type="ECO:0000256" key="3">
    <source>
        <dbReference type="ARBA" id="ARBA00023125"/>
    </source>
</evidence>
<keyword evidence="2" id="KW-0805">Transcription regulation</keyword>
<gene>
    <name evidence="6" type="ORF">V8201_00085</name>
</gene>
<dbReference type="SUPFAM" id="SSF46785">
    <property type="entry name" value="Winged helix' DNA-binding domain"/>
    <property type="match status" value="1"/>
</dbReference>
<evidence type="ECO:0000256" key="2">
    <source>
        <dbReference type="ARBA" id="ARBA00023015"/>
    </source>
</evidence>
<dbReference type="Pfam" id="PF03466">
    <property type="entry name" value="LysR_substrate"/>
    <property type="match status" value="1"/>
</dbReference>
<keyword evidence="3" id="KW-0238">DNA-binding</keyword>
<dbReference type="PRINTS" id="PR00039">
    <property type="entry name" value="HTHLYSR"/>
</dbReference>
<reference evidence="6 7" key="1">
    <citation type="journal article" date="2013" name="Int. J. Syst. Evol. Microbiol.">
        <title>Sphingomonas kyungheensis sp. nov., a bacterium with ginsenoside-converting activity isolated from soil of a ginseng field.</title>
        <authorList>
            <person name="Son H.M."/>
            <person name="Yang J.E."/>
            <person name="Park Y."/>
            <person name="Han C.K."/>
            <person name="Kim S.G."/>
            <person name="Kook M."/>
            <person name="Yi T.H."/>
        </authorList>
    </citation>
    <scope>NUCLEOTIDE SEQUENCE [LARGE SCALE GENOMIC DNA]</scope>
    <source>
        <strain evidence="6 7">LMG 26582</strain>
    </source>
</reference>
<dbReference type="PANTHER" id="PTHR30579">
    <property type="entry name" value="TRANSCRIPTIONAL REGULATOR"/>
    <property type="match status" value="1"/>
</dbReference>
<dbReference type="Pfam" id="PF00126">
    <property type="entry name" value="HTH_1"/>
    <property type="match status" value="1"/>
</dbReference>